<keyword evidence="2" id="KW-0235">DNA replication</keyword>
<keyword evidence="1" id="KW-0639">Primosome</keyword>
<dbReference type="PANTHER" id="PTHR30580:SF0">
    <property type="entry name" value="PRIMOSOMAL PROTEIN N"/>
    <property type="match status" value="1"/>
</dbReference>
<organism evidence="9 10">
    <name type="scientific">Lactobacillus iners LactinV 01V1-a</name>
    <dbReference type="NCBI Taxonomy" id="879297"/>
    <lineage>
        <taxon>Bacteria</taxon>
        <taxon>Bacillati</taxon>
        <taxon>Bacillota</taxon>
        <taxon>Bacilli</taxon>
        <taxon>Lactobacillales</taxon>
        <taxon>Lactobacillaceae</taxon>
        <taxon>Lactobacillus</taxon>
    </lineage>
</organism>
<keyword evidence="5" id="KW-0862">Zinc</keyword>
<name>E1NS13_9LACO</name>
<keyword evidence="3" id="KW-0479">Metal-binding</keyword>
<protein>
    <submittedName>
        <fullName evidence="9">Helicase C-terminal domain protein</fullName>
    </submittedName>
</protein>
<evidence type="ECO:0000313" key="10">
    <source>
        <dbReference type="Proteomes" id="UP000003648"/>
    </source>
</evidence>
<dbReference type="Pfam" id="PF18074">
    <property type="entry name" value="PriA_C"/>
    <property type="match status" value="1"/>
</dbReference>
<dbReference type="InterPro" id="IPR001650">
    <property type="entry name" value="Helicase_C-like"/>
</dbReference>
<keyword evidence="9" id="KW-0347">Helicase</keyword>
<dbReference type="InterPro" id="IPR027417">
    <property type="entry name" value="P-loop_NTPase"/>
</dbReference>
<dbReference type="GO" id="GO:0043138">
    <property type="term" value="F:3'-5' DNA helicase activity"/>
    <property type="evidence" value="ECO:0007669"/>
    <property type="project" value="TreeGrafter"/>
</dbReference>
<evidence type="ECO:0000256" key="5">
    <source>
        <dbReference type="ARBA" id="ARBA00022833"/>
    </source>
</evidence>
<evidence type="ECO:0000259" key="8">
    <source>
        <dbReference type="PROSITE" id="PS51194"/>
    </source>
</evidence>
<dbReference type="GO" id="GO:0006269">
    <property type="term" value="P:DNA replication, synthesis of primer"/>
    <property type="evidence" value="ECO:0007669"/>
    <property type="project" value="UniProtKB-KW"/>
</dbReference>
<evidence type="ECO:0000256" key="2">
    <source>
        <dbReference type="ARBA" id="ARBA00022705"/>
    </source>
</evidence>
<dbReference type="SMART" id="SM00490">
    <property type="entry name" value="HELICc"/>
    <property type="match status" value="1"/>
</dbReference>
<dbReference type="Proteomes" id="UP000003648">
    <property type="component" value="Unassembled WGS sequence"/>
</dbReference>
<evidence type="ECO:0000256" key="1">
    <source>
        <dbReference type="ARBA" id="ARBA00022515"/>
    </source>
</evidence>
<keyword evidence="6" id="KW-0067">ATP-binding</keyword>
<proteinExistence type="predicted"/>
<dbReference type="SUPFAM" id="SSF52540">
    <property type="entry name" value="P-loop containing nucleoside triphosphate hydrolases"/>
    <property type="match status" value="1"/>
</dbReference>
<gene>
    <name evidence="9" type="ORF">HMPREF9211_0938</name>
</gene>
<dbReference type="InterPro" id="IPR041236">
    <property type="entry name" value="PriA_C"/>
</dbReference>
<accession>E1NS13</accession>
<dbReference type="GO" id="GO:0006310">
    <property type="term" value="P:DNA recombination"/>
    <property type="evidence" value="ECO:0007669"/>
    <property type="project" value="InterPro"/>
</dbReference>
<reference evidence="9 10" key="1">
    <citation type="submission" date="2010-09" db="EMBL/GenBank/DDBJ databases">
        <authorList>
            <person name="Durkin A.S."/>
            <person name="Madupu R."/>
            <person name="Torralba M."/>
            <person name="Gillis M."/>
            <person name="Methe B."/>
            <person name="Sutton G."/>
            <person name="Nelson K.E."/>
        </authorList>
    </citation>
    <scope>NUCLEOTIDE SEQUENCE [LARGE SCALE GENOMIC DNA]</scope>
    <source>
        <strain evidence="9 10">LactinV 01V1-a</strain>
    </source>
</reference>
<dbReference type="PANTHER" id="PTHR30580">
    <property type="entry name" value="PRIMOSOMAL PROTEIN N"/>
    <property type="match status" value="1"/>
</dbReference>
<sequence length="244" mass="27542">MGSGTQKIQEELINMIPNVRILRMDIDTTRKKGSYQKILSAFGQGQADILLGTQMIAKGLDFPNVTLVCVVNADIGLAVSNYNASEKTFDLLTQVAGRAGRADKEGLVLIQTYNPDHYAIKLASVQDYEQFYQSEMRYRYIGNYPPFYFTTLVSIVSHNEPLAAKQAFLVKRLLTKKLSQATIVLGPTPSAIGKINNQYFYQILVKYKKEPYLAETLSYIQNYAQDIAKNDINVYIDQEPENIM</sequence>
<dbReference type="GO" id="GO:0006270">
    <property type="term" value="P:DNA replication initiation"/>
    <property type="evidence" value="ECO:0007669"/>
    <property type="project" value="TreeGrafter"/>
</dbReference>
<keyword evidence="4" id="KW-0547">Nucleotide-binding</keyword>
<evidence type="ECO:0000256" key="7">
    <source>
        <dbReference type="ARBA" id="ARBA00023125"/>
    </source>
</evidence>
<evidence type="ECO:0000256" key="3">
    <source>
        <dbReference type="ARBA" id="ARBA00022723"/>
    </source>
</evidence>
<dbReference type="Pfam" id="PF00271">
    <property type="entry name" value="Helicase_C"/>
    <property type="match status" value="1"/>
</dbReference>
<dbReference type="GO" id="GO:0005524">
    <property type="term" value="F:ATP binding"/>
    <property type="evidence" value="ECO:0007669"/>
    <property type="project" value="UniProtKB-KW"/>
</dbReference>
<dbReference type="InterPro" id="IPR005259">
    <property type="entry name" value="PriA"/>
</dbReference>
<dbReference type="GO" id="GO:0003677">
    <property type="term" value="F:DNA binding"/>
    <property type="evidence" value="ECO:0007669"/>
    <property type="project" value="UniProtKB-KW"/>
</dbReference>
<evidence type="ECO:0000256" key="6">
    <source>
        <dbReference type="ARBA" id="ARBA00022840"/>
    </source>
</evidence>
<dbReference type="GO" id="GO:0046872">
    <property type="term" value="F:metal ion binding"/>
    <property type="evidence" value="ECO:0007669"/>
    <property type="project" value="UniProtKB-KW"/>
</dbReference>
<evidence type="ECO:0000256" key="4">
    <source>
        <dbReference type="ARBA" id="ARBA00022741"/>
    </source>
</evidence>
<evidence type="ECO:0000313" key="9">
    <source>
        <dbReference type="EMBL" id="EFO71096.1"/>
    </source>
</evidence>
<dbReference type="NCBIfam" id="TIGR00595">
    <property type="entry name" value="priA"/>
    <property type="match status" value="1"/>
</dbReference>
<dbReference type="GO" id="GO:1990077">
    <property type="term" value="C:primosome complex"/>
    <property type="evidence" value="ECO:0007669"/>
    <property type="project" value="UniProtKB-KW"/>
</dbReference>
<dbReference type="PROSITE" id="PS51194">
    <property type="entry name" value="HELICASE_CTER"/>
    <property type="match status" value="1"/>
</dbReference>
<dbReference type="AlphaFoldDB" id="E1NS13"/>
<keyword evidence="9" id="KW-0378">Hydrolase</keyword>
<comment type="caution">
    <text evidence="9">The sequence shown here is derived from an EMBL/GenBank/DDBJ whole genome shotgun (WGS) entry which is preliminary data.</text>
</comment>
<feature type="domain" description="Helicase C-terminal" evidence="8">
    <location>
        <begin position="1"/>
        <end position="139"/>
    </location>
</feature>
<dbReference type="Gene3D" id="3.40.50.300">
    <property type="entry name" value="P-loop containing nucleotide triphosphate hydrolases"/>
    <property type="match status" value="1"/>
</dbReference>
<dbReference type="GO" id="GO:0006302">
    <property type="term" value="P:double-strand break repair"/>
    <property type="evidence" value="ECO:0007669"/>
    <property type="project" value="InterPro"/>
</dbReference>
<keyword evidence="7" id="KW-0238">DNA-binding</keyword>
<dbReference type="EMBL" id="AEHQ01000034">
    <property type="protein sequence ID" value="EFO71096.1"/>
    <property type="molecule type" value="Genomic_DNA"/>
</dbReference>